<reference evidence="2 3" key="1">
    <citation type="journal article" date="2019" name="Int. J. Syst. Evol. Microbiol.">
        <title>The Global Catalogue of Microorganisms (GCM) 10K type strain sequencing project: providing services to taxonomists for standard genome sequencing and annotation.</title>
        <authorList>
            <consortium name="The Broad Institute Genomics Platform"/>
            <consortium name="The Broad Institute Genome Sequencing Center for Infectious Disease"/>
            <person name="Wu L."/>
            <person name="Ma J."/>
        </authorList>
    </citation>
    <scope>NUCLEOTIDE SEQUENCE [LARGE SCALE GENOMIC DNA]</scope>
    <source>
        <strain evidence="2 3">JCM 13581</strain>
    </source>
</reference>
<evidence type="ECO:0000256" key="1">
    <source>
        <dbReference type="ARBA" id="ARBA00010617"/>
    </source>
</evidence>
<dbReference type="InterPro" id="IPR002397">
    <property type="entry name" value="Cyt_P450_B"/>
</dbReference>
<comment type="similarity">
    <text evidence="1">Belongs to the cytochrome P450 family.</text>
</comment>
<proteinExistence type="inferred from homology"/>
<dbReference type="PANTHER" id="PTHR46696:SF1">
    <property type="entry name" value="CYTOCHROME P450 YJIB-RELATED"/>
    <property type="match status" value="1"/>
</dbReference>
<dbReference type="EMBL" id="BAAAMJ010000026">
    <property type="protein sequence ID" value="GAA1914867.1"/>
    <property type="molecule type" value="Genomic_DNA"/>
</dbReference>
<dbReference type="PANTHER" id="PTHR46696">
    <property type="entry name" value="P450, PUTATIVE (EUROFUNG)-RELATED"/>
    <property type="match status" value="1"/>
</dbReference>
<dbReference type="PRINTS" id="PR00359">
    <property type="entry name" value="BP450"/>
</dbReference>
<dbReference type="Gene3D" id="1.10.630.10">
    <property type="entry name" value="Cytochrome P450"/>
    <property type="match status" value="1"/>
</dbReference>
<keyword evidence="3" id="KW-1185">Reference proteome</keyword>
<protein>
    <submittedName>
        <fullName evidence="2">Cytochrome P450</fullName>
    </submittedName>
</protein>
<evidence type="ECO:0000313" key="3">
    <source>
        <dbReference type="Proteomes" id="UP001501303"/>
    </source>
</evidence>
<evidence type="ECO:0000313" key="2">
    <source>
        <dbReference type="EMBL" id="GAA1914867.1"/>
    </source>
</evidence>
<dbReference type="CDD" id="cd11029">
    <property type="entry name" value="CYP107-like"/>
    <property type="match status" value="1"/>
</dbReference>
<accession>A0ABN2P8I7</accession>
<comment type="caution">
    <text evidence="2">The sequence shown here is derived from an EMBL/GenBank/DDBJ whole genome shotgun (WGS) entry which is preliminary data.</text>
</comment>
<name>A0ABN2P8I7_9ACTN</name>
<organism evidence="2 3">
    <name type="scientific">Streptomyces sodiiphilus</name>
    <dbReference type="NCBI Taxonomy" id="226217"/>
    <lineage>
        <taxon>Bacteria</taxon>
        <taxon>Bacillati</taxon>
        <taxon>Actinomycetota</taxon>
        <taxon>Actinomycetes</taxon>
        <taxon>Kitasatosporales</taxon>
        <taxon>Streptomycetaceae</taxon>
        <taxon>Streptomyces</taxon>
    </lineage>
</organism>
<gene>
    <name evidence="2" type="ORF">GCM10009716_25430</name>
</gene>
<dbReference type="Proteomes" id="UP001501303">
    <property type="component" value="Unassembled WGS sequence"/>
</dbReference>
<dbReference type="SUPFAM" id="SSF48264">
    <property type="entry name" value="Cytochrome P450"/>
    <property type="match status" value="1"/>
</dbReference>
<dbReference type="RefSeq" id="WP_344261682.1">
    <property type="nucleotide sequence ID" value="NZ_BAAAMJ010000026.1"/>
</dbReference>
<dbReference type="InterPro" id="IPR036396">
    <property type="entry name" value="Cyt_P450_sf"/>
</dbReference>
<dbReference type="Pfam" id="PF00067">
    <property type="entry name" value="p450"/>
    <property type="match status" value="1"/>
</dbReference>
<sequence>MPELFGREFAADPYPAYAWLREHAPVHRAVLPSGVSAWLVTRYADARQALADQRLSKNPERHSAAAHGRGRVGIPGERGANLMTHLLNIDPPDHTRLRRLVSKAFTPRGVAAFAPRVQELADRLIDDMLAGQSGAERGRADLIDSYAFPLPIYAICDLLGVPAEDQDDFRDWAGMMLHTSGKRGGVGRSVKRMRGYLGELIQRKRKNPGDDLITALIRASDHGEHLTGEEAAAMAFILLFAGFETTVNLIGNGLHALFRNPAQRELLERSLEAGDDRVLSAAVEELLRFDGPVELATWRFATQPLVLGGCRIEPGDPVLVVLASADRDPDRFADPDRLDLTRRDNPHLGYGHGIHYCLGAPLARLEGKTAIATLLRRLPGVRLAVDPGDLRWRGGLIMRGLRSLPVEFDPAKVTQSQ</sequence>
<dbReference type="InterPro" id="IPR001128">
    <property type="entry name" value="Cyt_P450"/>
</dbReference>